<accession>A0A1A9ZUD8</accession>
<dbReference type="AlphaFoldDB" id="A0A1A9ZUD8"/>
<keyword evidence="2" id="KW-1185">Reference proteome</keyword>
<evidence type="ECO:0000313" key="1">
    <source>
        <dbReference type="EnsemblMetazoa" id="GPAI025382-PA"/>
    </source>
</evidence>
<sequence length="184" mass="21547">MMLFYVPLESALLLFYNAERAREVCIMFDCGVCDGCVPLITVTNKETRFIKKYITNKSSQIYSSKVFYDEHRILRPFKHSHPCLHSLAYKCQYEDNYVGSMISPYDGPSVRYDYISLDYRNVENSGYRNPFYLTNHPVEIQKSPASVFLHNIVLLFILTLSRQGCNKEFIELECEENILHLINE</sequence>
<dbReference type="VEuPathDB" id="VectorBase:GPAI025382"/>
<proteinExistence type="predicted"/>
<reference evidence="2" key="1">
    <citation type="submission" date="2014-03" db="EMBL/GenBank/DDBJ databases">
        <authorList>
            <person name="Aksoy S."/>
            <person name="Warren W."/>
            <person name="Wilson R.K."/>
        </authorList>
    </citation>
    <scope>NUCLEOTIDE SEQUENCE [LARGE SCALE GENOMIC DNA]</scope>
    <source>
        <strain evidence="2">IAEA</strain>
    </source>
</reference>
<reference evidence="1" key="2">
    <citation type="submission" date="2020-05" db="UniProtKB">
        <authorList>
            <consortium name="EnsemblMetazoa"/>
        </authorList>
    </citation>
    <scope>IDENTIFICATION</scope>
    <source>
        <strain evidence="1">IAEA</strain>
    </source>
</reference>
<dbReference type="Proteomes" id="UP000092445">
    <property type="component" value="Unassembled WGS sequence"/>
</dbReference>
<name>A0A1A9ZUD8_GLOPL</name>
<dbReference type="EnsemblMetazoa" id="GPAI025382-RA">
    <property type="protein sequence ID" value="GPAI025382-PA"/>
    <property type="gene ID" value="GPAI025382"/>
</dbReference>
<protein>
    <submittedName>
        <fullName evidence="1">Uncharacterized protein</fullName>
    </submittedName>
</protein>
<evidence type="ECO:0000313" key="2">
    <source>
        <dbReference type="Proteomes" id="UP000092445"/>
    </source>
</evidence>
<organism evidence="1 2">
    <name type="scientific">Glossina pallidipes</name>
    <name type="common">Tsetse fly</name>
    <dbReference type="NCBI Taxonomy" id="7398"/>
    <lineage>
        <taxon>Eukaryota</taxon>
        <taxon>Metazoa</taxon>
        <taxon>Ecdysozoa</taxon>
        <taxon>Arthropoda</taxon>
        <taxon>Hexapoda</taxon>
        <taxon>Insecta</taxon>
        <taxon>Pterygota</taxon>
        <taxon>Neoptera</taxon>
        <taxon>Endopterygota</taxon>
        <taxon>Diptera</taxon>
        <taxon>Brachycera</taxon>
        <taxon>Muscomorpha</taxon>
        <taxon>Hippoboscoidea</taxon>
        <taxon>Glossinidae</taxon>
        <taxon>Glossina</taxon>
    </lineage>
</organism>